<dbReference type="InterPro" id="IPR036188">
    <property type="entry name" value="FAD/NAD-bd_sf"/>
</dbReference>
<dbReference type="PANTHER" id="PTHR43004:SF19">
    <property type="entry name" value="BINDING MONOOXYGENASE, PUTATIVE (JCVI)-RELATED"/>
    <property type="match status" value="1"/>
</dbReference>
<reference evidence="5 6" key="1">
    <citation type="submission" date="2019-06" db="EMBL/GenBank/DDBJ databases">
        <title>Spirosoma utsteinense sp. nov. isolated from Antarctic ice-free soils.</title>
        <authorList>
            <person name="Tahon G."/>
        </authorList>
    </citation>
    <scope>NUCLEOTIDE SEQUENCE [LARGE SCALE GENOMIC DNA]</scope>
    <source>
        <strain evidence="5 6">LMG 31447</strain>
    </source>
</reference>
<dbReference type="Gene3D" id="3.30.70.2450">
    <property type="match status" value="1"/>
</dbReference>
<proteinExistence type="predicted"/>
<evidence type="ECO:0000256" key="2">
    <source>
        <dbReference type="ARBA" id="ARBA00022630"/>
    </source>
</evidence>
<protein>
    <submittedName>
        <fullName evidence="5">2-polyprenyl-6-methoxyphenol hydroxylase-like FAD-dependent oxidoreductase</fullName>
    </submittedName>
</protein>
<dbReference type="RefSeq" id="WP_222439562.1">
    <property type="nucleotide sequence ID" value="NZ_VFIA01000052.1"/>
</dbReference>
<dbReference type="InterPro" id="IPR002938">
    <property type="entry name" value="FAD-bd"/>
</dbReference>
<dbReference type="InterPro" id="IPR050641">
    <property type="entry name" value="RIFMO-like"/>
</dbReference>
<dbReference type="Gene3D" id="3.50.50.60">
    <property type="entry name" value="FAD/NAD(P)-binding domain"/>
    <property type="match status" value="1"/>
</dbReference>
<dbReference type="Pfam" id="PF01494">
    <property type="entry name" value="FAD_binding_3"/>
    <property type="match status" value="1"/>
</dbReference>
<name>A0ABR6WDK1_9BACT</name>
<comment type="cofactor">
    <cofactor evidence="1">
        <name>FAD</name>
        <dbReference type="ChEBI" id="CHEBI:57692"/>
    </cofactor>
</comment>
<evidence type="ECO:0000259" key="4">
    <source>
        <dbReference type="Pfam" id="PF01494"/>
    </source>
</evidence>
<comment type="caution">
    <text evidence="5">The sequence shown here is derived from an EMBL/GenBank/DDBJ whole genome shotgun (WGS) entry which is preliminary data.</text>
</comment>
<evidence type="ECO:0000256" key="3">
    <source>
        <dbReference type="ARBA" id="ARBA00022827"/>
    </source>
</evidence>
<evidence type="ECO:0000256" key="1">
    <source>
        <dbReference type="ARBA" id="ARBA00001974"/>
    </source>
</evidence>
<dbReference type="PRINTS" id="PR00420">
    <property type="entry name" value="RNGMNOXGNASE"/>
</dbReference>
<evidence type="ECO:0000313" key="5">
    <source>
        <dbReference type="EMBL" id="MBC3794639.1"/>
    </source>
</evidence>
<accession>A0ABR6WDK1</accession>
<evidence type="ECO:0000313" key="6">
    <source>
        <dbReference type="Proteomes" id="UP000700732"/>
    </source>
</evidence>
<sequence length="223" mass="25639">MISRRKKFEHRANRQVDAKLHWPRSTEPNQLWFFTYHNEFSGVMPVWGGYHRLFFLEDDDQMPDRDPTLAEIQTRAREVTEDDTLTLTDPIWFSHSRFQYGVAPAYVKDRVFLVGDAGHYTLPIGGQGMNAGFHDAVGISWRLAMRLKGYASPVVLDSYNGERHTEHKNLNDKQVSGFKRLMYRSKLEDTLLDVAGKVIPDLGSQLFGSDDLQQMLVSYAKSP</sequence>
<keyword evidence="6" id="KW-1185">Reference proteome</keyword>
<keyword evidence="2" id="KW-0285">Flavoprotein</keyword>
<organism evidence="5 6">
    <name type="scientific">Spirosoma utsteinense</name>
    <dbReference type="NCBI Taxonomy" id="2585773"/>
    <lineage>
        <taxon>Bacteria</taxon>
        <taxon>Pseudomonadati</taxon>
        <taxon>Bacteroidota</taxon>
        <taxon>Cytophagia</taxon>
        <taxon>Cytophagales</taxon>
        <taxon>Cytophagaceae</taxon>
        <taxon>Spirosoma</taxon>
    </lineage>
</organism>
<dbReference type="PANTHER" id="PTHR43004">
    <property type="entry name" value="TRK SYSTEM POTASSIUM UPTAKE PROTEIN"/>
    <property type="match status" value="1"/>
</dbReference>
<dbReference type="SUPFAM" id="SSF51905">
    <property type="entry name" value="FAD/NAD(P)-binding domain"/>
    <property type="match status" value="1"/>
</dbReference>
<dbReference type="Proteomes" id="UP000700732">
    <property type="component" value="Unassembled WGS sequence"/>
</dbReference>
<keyword evidence="3" id="KW-0274">FAD</keyword>
<dbReference type="EMBL" id="VFIA01000052">
    <property type="protein sequence ID" value="MBC3794639.1"/>
    <property type="molecule type" value="Genomic_DNA"/>
</dbReference>
<feature type="domain" description="FAD-binding" evidence="4">
    <location>
        <begin position="25"/>
        <end position="169"/>
    </location>
</feature>
<gene>
    <name evidence="5" type="ORF">FH603_5169</name>
</gene>